<dbReference type="GO" id="GO:0030017">
    <property type="term" value="C:sarcomere"/>
    <property type="evidence" value="ECO:0007669"/>
    <property type="project" value="UniProtKB-SubCell"/>
</dbReference>
<dbReference type="GO" id="GO:0016529">
    <property type="term" value="C:sarcoplasmic reticulum"/>
    <property type="evidence" value="ECO:0007669"/>
    <property type="project" value="UniProtKB-SubCell"/>
</dbReference>
<protein>
    <recommendedName>
        <fullName evidence="4">Myotubularin-related protein 12</fullName>
    </recommendedName>
    <alternativeName>
        <fullName evidence="7">Inactive phosphatidylinositol 3-phosphatase 12</fullName>
    </alternativeName>
</protein>
<dbReference type="OrthoDB" id="271628at2759"/>
<evidence type="ECO:0000256" key="2">
    <source>
        <dbReference type="ARBA" id="ARBA00004369"/>
    </source>
</evidence>
<sequence>MLSLGSAGGKSAKPSFVSYVTPEEIKLTEKNASRGKHPELLPGEVVFCSASPILKYTQEDLSQQGIFGTLFCTNFRISFMPNEVSLEEAEERALLFKNKLYGENDIPLTGVDLIYAGYDEKRKLMTRGHVKKKYPPKIIIHCKDLRVFQFSLTFAEAEEAKKIFQSIVHCSLEPKALKCAFAFSYCEKATSSPEIQRKQRTMMFNIAEDWTEEMMRTKGNCKLIKDNENFSISQRLPQFFSIPAAVSELNLSDFQGKGIPIWCWSHPCGCALYKMASFPLMEDDDDSQARRRYMERMLNAVGENNLYAVKTEELSETLPNIQEIQQSYNKFKQFFLIDGTTEFWLSDVKWFSSLESSGWLDIIRQCLHKSVEIVQCLEKENRNVLIMEEESLDLCCVISSLVQMMLDPFYRTLTGFQSLVQKEWVAGGHNFLDRCNYLLKDKELQSPVFLLFLECVWQLLQQHGPAFQFTETYLTVLSDSVHVAMFSTFLFNSPYHRVSTTKAHTPQTQRSPLNLPSVWDWSLQFDCAAQDLFTNPLYTDSPKQESATAMGKSSSTKQQTRLSFPNSTVKQSPKKGFLREEKDSLKKRLRGMRISPWMQPMEFAQASTRQFYEAWWRQPLEANNLILPCLEGPAIRLWMQRYLRWIPQAQLYGGGPIAVLLKLADLTEEVRDLQAKLDRRTCPTAASHQRAATLPRPSVCPYTAFPFAPSHTSSSRPSIPTGVAQRLVITGSLSDKEDEAPVSV</sequence>
<name>A0A9Q1D8F9_CONCO</name>
<dbReference type="Gene3D" id="2.30.29.30">
    <property type="entry name" value="Pleckstrin-homology domain (PH domain)/Phosphotyrosine-binding domain (PTB)"/>
    <property type="match status" value="1"/>
</dbReference>
<dbReference type="InterPro" id="IPR010569">
    <property type="entry name" value="Myotubularin-like_Pase_dom"/>
</dbReference>
<evidence type="ECO:0000256" key="8">
    <source>
        <dbReference type="SAM" id="MobiDB-lite"/>
    </source>
</evidence>
<evidence type="ECO:0000259" key="9">
    <source>
        <dbReference type="PROSITE" id="PS51339"/>
    </source>
</evidence>
<dbReference type="InterPro" id="IPR030564">
    <property type="entry name" value="Myotubularin"/>
</dbReference>
<feature type="compositionally biased region" description="Polar residues" evidence="8">
    <location>
        <begin position="544"/>
        <end position="571"/>
    </location>
</feature>
<evidence type="ECO:0000256" key="6">
    <source>
        <dbReference type="ARBA" id="ARBA00022951"/>
    </source>
</evidence>
<gene>
    <name evidence="10" type="ORF">COCON_G00170070</name>
</gene>
<evidence type="ECO:0000256" key="3">
    <source>
        <dbReference type="ARBA" id="ARBA00007471"/>
    </source>
</evidence>
<dbReference type="SUPFAM" id="SSF52799">
    <property type="entry name" value="(Phosphotyrosine protein) phosphatases II"/>
    <property type="match status" value="1"/>
</dbReference>
<comment type="caution">
    <text evidence="10">The sequence shown here is derived from an EMBL/GenBank/DDBJ whole genome shotgun (WGS) entry which is preliminary data.</text>
</comment>
<evidence type="ECO:0000256" key="7">
    <source>
        <dbReference type="ARBA" id="ARBA00033343"/>
    </source>
</evidence>
<reference evidence="10" key="1">
    <citation type="journal article" date="2023" name="Science">
        <title>Genome structures resolve the early diversification of teleost fishes.</title>
        <authorList>
            <person name="Parey E."/>
            <person name="Louis A."/>
            <person name="Montfort J."/>
            <person name="Bouchez O."/>
            <person name="Roques C."/>
            <person name="Iampietro C."/>
            <person name="Lluch J."/>
            <person name="Castinel A."/>
            <person name="Donnadieu C."/>
            <person name="Desvignes T."/>
            <person name="Floi Bucao C."/>
            <person name="Jouanno E."/>
            <person name="Wen M."/>
            <person name="Mejri S."/>
            <person name="Dirks R."/>
            <person name="Jansen H."/>
            <person name="Henkel C."/>
            <person name="Chen W.J."/>
            <person name="Zahm M."/>
            <person name="Cabau C."/>
            <person name="Klopp C."/>
            <person name="Thompson A.W."/>
            <person name="Robinson-Rechavi M."/>
            <person name="Braasch I."/>
            <person name="Lecointre G."/>
            <person name="Bobe J."/>
            <person name="Postlethwait J.H."/>
            <person name="Berthelot C."/>
            <person name="Roest Crollius H."/>
            <person name="Guiguen Y."/>
        </authorList>
    </citation>
    <scope>NUCLEOTIDE SEQUENCE</scope>
    <source>
        <strain evidence="10">Concon-B</strain>
    </source>
</reference>
<feature type="domain" description="Myotubularin phosphatase" evidence="9">
    <location>
        <begin position="204"/>
        <end position="642"/>
    </location>
</feature>
<organism evidence="10 11">
    <name type="scientific">Conger conger</name>
    <name type="common">Conger eel</name>
    <name type="synonym">Muraena conger</name>
    <dbReference type="NCBI Taxonomy" id="82655"/>
    <lineage>
        <taxon>Eukaryota</taxon>
        <taxon>Metazoa</taxon>
        <taxon>Chordata</taxon>
        <taxon>Craniata</taxon>
        <taxon>Vertebrata</taxon>
        <taxon>Euteleostomi</taxon>
        <taxon>Actinopterygii</taxon>
        <taxon>Neopterygii</taxon>
        <taxon>Teleostei</taxon>
        <taxon>Anguilliformes</taxon>
        <taxon>Congridae</taxon>
        <taxon>Conger</taxon>
    </lineage>
</organism>
<keyword evidence="6" id="KW-0703">Sarcoplasmic reticulum</keyword>
<comment type="subcellular location">
    <subcellularLocation>
        <location evidence="1">Cytoplasm</location>
        <location evidence="1">Myofibril</location>
        <location evidence="1">Sarcomere</location>
    </subcellularLocation>
    <subcellularLocation>
        <location evidence="2">Sarcoplasmic reticulum</location>
    </subcellularLocation>
</comment>
<feature type="region of interest" description="Disordered" evidence="8">
    <location>
        <begin position="543"/>
        <end position="577"/>
    </location>
</feature>
<dbReference type="Pfam" id="PF12578">
    <property type="entry name" value="3-PAP"/>
    <property type="match status" value="1"/>
</dbReference>
<keyword evidence="5" id="KW-0963">Cytoplasm</keyword>
<dbReference type="InterPro" id="IPR029021">
    <property type="entry name" value="Prot-tyrosine_phosphatase-like"/>
</dbReference>
<dbReference type="SUPFAM" id="SSF50729">
    <property type="entry name" value="PH domain-like"/>
    <property type="match status" value="1"/>
</dbReference>
<evidence type="ECO:0000256" key="1">
    <source>
        <dbReference type="ARBA" id="ARBA00004204"/>
    </source>
</evidence>
<accession>A0A9Q1D8F9</accession>
<dbReference type="EMBL" id="JAFJMO010000012">
    <property type="protein sequence ID" value="KAJ8261284.1"/>
    <property type="molecule type" value="Genomic_DNA"/>
</dbReference>
<dbReference type="PANTHER" id="PTHR10807">
    <property type="entry name" value="MYOTUBULARIN-RELATED"/>
    <property type="match status" value="1"/>
</dbReference>
<dbReference type="InterPro" id="IPR022587">
    <property type="entry name" value="MTMR12-like_C"/>
</dbReference>
<dbReference type="InterPro" id="IPR011993">
    <property type="entry name" value="PH-like_dom_sf"/>
</dbReference>
<keyword evidence="11" id="KW-1185">Reference proteome</keyword>
<evidence type="ECO:0000256" key="5">
    <source>
        <dbReference type="ARBA" id="ARBA00022490"/>
    </source>
</evidence>
<dbReference type="GO" id="GO:0016020">
    <property type="term" value="C:membrane"/>
    <property type="evidence" value="ECO:0007669"/>
    <property type="project" value="TreeGrafter"/>
</dbReference>
<proteinExistence type="inferred from homology"/>
<evidence type="ECO:0000256" key="4">
    <source>
        <dbReference type="ARBA" id="ARBA00018495"/>
    </source>
</evidence>
<dbReference type="Proteomes" id="UP001152803">
    <property type="component" value="Unassembled WGS sequence"/>
</dbReference>
<dbReference type="Pfam" id="PF06602">
    <property type="entry name" value="Myotub-related"/>
    <property type="match status" value="1"/>
</dbReference>
<evidence type="ECO:0000313" key="10">
    <source>
        <dbReference type="EMBL" id="KAJ8261284.1"/>
    </source>
</evidence>
<evidence type="ECO:0000313" key="11">
    <source>
        <dbReference type="Proteomes" id="UP001152803"/>
    </source>
</evidence>
<comment type="similarity">
    <text evidence="3">Belongs to the protein-tyrosine phosphatase family. Non-receptor class myotubularin subfamily.</text>
</comment>
<dbReference type="GO" id="GO:0046856">
    <property type="term" value="P:phosphatidylinositol dephosphorylation"/>
    <property type="evidence" value="ECO:0007669"/>
    <property type="project" value="TreeGrafter"/>
</dbReference>
<dbReference type="PANTHER" id="PTHR10807:SF37">
    <property type="entry name" value="MYOTUBULARIN-RELATED PROTEIN 12"/>
    <property type="match status" value="1"/>
</dbReference>
<dbReference type="AlphaFoldDB" id="A0A9Q1D8F9"/>
<dbReference type="PROSITE" id="PS51339">
    <property type="entry name" value="PPASE_MYOTUBULARIN"/>
    <property type="match status" value="1"/>
</dbReference>